<feature type="region of interest" description="Disordered" evidence="14">
    <location>
        <begin position="281"/>
        <end position="319"/>
    </location>
</feature>
<dbReference type="Pfam" id="PF01584">
    <property type="entry name" value="CheW"/>
    <property type="match status" value="1"/>
</dbReference>
<name>A0ABM8RRM5_9BACT</name>
<keyword evidence="8 19" id="KW-0418">Kinase</keyword>
<dbReference type="PROSITE" id="PS50894">
    <property type="entry name" value="HPT"/>
    <property type="match status" value="3"/>
</dbReference>
<feature type="modified residue" description="Phosphohistidine" evidence="12">
    <location>
        <position position="200"/>
    </location>
</feature>
<evidence type="ECO:0000256" key="5">
    <source>
        <dbReference type="ARBA" id="ARBA00022553"/>
    </source>
</evidence>
<feature type="modified residue" description="Phosphohistidine" evidence="12">
    <location>
        <position position="50"/>
    </location>
</feature>
<proteinExistence type="predicted"/>
<dbReference type="InterPro" id="IPR051315">
    <property type="entry name" value="Bact_Chemotaxis_CheA"/>
</dbReference>
<dbReference type="Gene3D" id="3.30.565.10">
    <property type="entry name" value="Histidine kinase-like ATPase, C-terminal domain"/>
    <property type="match status" value="1"/>
</dbReference>
<comment type="function">
    <text evidence="11">Involved in the transmission of sensory signals from the chemoreceptors to the flagellar motors. CheA is autophosphorylated; it can transfer its phosphate group to either CheB or CheY.</text>
</comment>
<dbReference type="Proteomes" id="UP000675880">
    <property type="component" value="Unassembled WGS sequence"/>
</dbReference>
<dbReference type="Gene3D" id="1.20.120.160">
    <property type="entry name" value="HPT domain"/>
    <property type="match status" value="3"/>
</dbReference>
<comment type="caution">
    <text evidence="19">The sequence shown here is derived from an EMBL/GenBank/DDBJ whole genome shotgun (WGS) entry which is preliminary data.</text>
</comment>
<dbReference type="InterPro" id="IPR008207">
    <property type="entry name" value="Sig_transdc_His_kin_Hpt_dom"/>
</dbReference>
<dbReference type="PANTHER" id="PTHR43395:SF10">
    <property type="entry name" value="CHEMOTAXIS PROTEIN CHEA"/>
    <property type="match status" value="1"/>
</dbReference>
<feature type="domain" description="HPt" evidence="18">
    <location>
        <begin position="3"/>
        <end position="107"/>
    </location>
</feature>
<accession>A0ABM8RRM5</accession>
<dbReference type="RefSeq" id="WP_213042993.1">
    <property type="nucleotide sequence ID" value="NZ_CAJNBJ010000017.1"/>
</dbReference>
<feature type="domain" description="HPt" evidence="18">
    <location>
        <begin position="153"/>
        <end position="257"/>
    </location>
</feature>
<reference evidence="19 20" key="1">
    <citation type="submission" date="2021-02" db="EMBL/GenBank/DDBJ databases">
        <authorList>
            <person name="Han P."/>
        </authorList>
    </citation>
    <scope>NUCLEOTIDE SEQUENCE [LARGE SCALE GENOMIC DNA]</scope>
    <source>
        <strain evidence="19">Candidatus Nitrospira sp. ZN2</strain>
    </source>
</reference>
<evidence type="ECO:0000259" key="18">
    <source>
        <dbReference type="PROSITE" id="PS50894"/>
    </source>
</evidence>
<feature type="domain" description="CheW-like" evidence="17">
    <location>
        <begin position="836"/>
        <end position="970"/>
    </location>
</feature>
<evidence type="ECO:0000259" key="16">
    <source>
        <dbReference type="PROSITE" id="PS50110"/>
    </source>
</evidence>
<evidence type="ECO:0000313" key="20">
    <source>
        <dbReference type="Proteomes" id="UP000675880"/>
    </source>
</evidence>
<dbReference type="Pfam" id="PF01627">
    <property type="entry name" value="Hpt"/>
    <property type="match status" value="3"/>
</dbReference>
<keyword evidence="4" id="KW-0145">Chemotaxis</keyword>
<gene>
    <name evidence="19" type="ORF">NSPZN2_40121</name>
</gene>
<dbReference type="SUPFAM" id="SSF55874">
    <property type="entry name" value="ATPase domain of HSP90 chaperone/DNA topoisomerase II/histidine kinase"/>
    <property type="match status" value="1"/>
</dbReference>
<dbReference type="EC" id="2.7.13.3" evidence="2"/>
<dbReference type="InterPro" id="IPR003594">
    <property type="entry name" value="HATPase_dom"/>
</dbReference>
<dbReference type="PANTHER" id="PTHR43395">
    <property type="entry name" value="SENSOR HISTIDINE KINASE CHEA"/>
    <property type="match status" value="1"/>
</dbReference>
<evidence type="ECO:0000313" key="19">
    <source>
        <dbReference type="EMBL" id="CAE6767641.1"/>
    </source>
</evidence>
<dbReference type="SMART" id="SM00448">
    <property type="entry name" value="REC"/>
    <property type="match status" value="1"/>
</dbReference>
<dbReference type="InterPro" id="IPR036890">
    <property type="entry name" value="HATPase_C_sf"/>
</dbReference>
<evidence type="ECO:0000256" key="10">
    <source>
        <dbReference type="ARBA" id="ARBA00023012"/>
    </source>
</evidence>
<dbReference type="InterPro" id="IPR036641">
    <property type="entry name" value="HPT_dom_sf"/>
</dbReference>
<feature type="modified residue" description="4-aspartylphosphate" evidence="13">
    <location>
        <position position="1051"/>
    </location>
</feature>
<dbReference type="InterPro" id="IPR001789">
    <property type="entry name" value="Sig_transdc_resp-reg_receiver"/>
</dbReference>
<evidence type="ECO:0000256" key="11">
    <source>
        <dbReference type="ARBA" id="ARBA00035100"/>
    </source>
</evidence>
<dbReference type="SMART" id="SM00260">
    <property type="entry name" value="CheW"/>
    <property type="match status" value="1"/>
</dbReference>
<evidence type="ECO:0000259" key="17">
    <source>
        <dbReference type="PROSITE" id="PS50851"/>
    </source>
</evidence>
<keyword evidence="7" id="KW-0547">Nucleotide-binding</keyword>
<protein>
    <recommendedName>
        <fullName evidence="3">Chemotaxis protein CheA</fullName>
        <ecNumber evidence="2">2.7.13.3</ecNumber>
    </recommendedName>
</protein>
<keyword evidence="20" id="KW-1185">Reference proteome</keyword>
<evidence type="ECO:0000256" key="13">
    <source>
        <dbReference type="PROSITE-ProRule" id="PRU00169"/>
    </source>
</evidence>
<organism evidence="19 20">
    <name type="scientific">Nitrospira defluvii</name>
    <dbReference type="NCBI Taxonomy" id="330214"/>
    <lineage>
        <taxon>Bacteria</taxon>
        <taxon>Pseudomonadati</taxon>
        <taxon>Nitrospirota</taxon>
        <taxon>Nitrospiria</taxon>
        <taxon>Nitrospirales</taxon>
        <taxon>Nitrospiraceae</taxon>
        <taxon>Nitrospira</taxon>
    </lineage>
</organism>
<dbReference type="GO" id="GO:0004673">
    <property type="term" value="F:protein histidine kinase activity"/>
    <property type="evidence" value="ECO:0007669"/>
    <property type="project" value="UniProtKB-EC"/>
</dbReference>
<dbReference type="InterPro" id="IPR011006">
    <property type="entry name" value="CheY-like_superfamily"/>
</dbReference>
<dbReference type="PRINTS" id="PR00344">
    <property type="entry name" value="BCTRLSENSOR"/>
</dbReference>
<dbReference type="SMART" id="SM00073">
    <property type="entry name" value="HPT"/>
    <property type="match status" value="3"/>
</dbReference>
<evidence type="ECO:0000256" key="9">
    <source>
        <dbReference type="ARBA" id="ARBA00022840"/>
    </source>
</evidence>
<feature type="domain" description="HPt" evidence="18">
    <location>
        <begin position="331"/>
        <end position="435"/>
    </location>
</feature>
<dbReference type="Gene3D" id="3.40.50.2300">
    <property type="match status" value="1"/>
</dbReference>
<dbReference type="InterPro" id="IPR037006">
    <property type="entry name" value="CheA-like_homodim_sf"/>
</dbReference>
<dbReference type="InterPro" id="IPR004358">
    <property type="entry name" value="Sig_transdc_His_kin-like_C"/>
</dbReference>
<dbReference type="PROSITE" id="PS50851">
    <property type="entry name" value="CHEW"/>
    <property type="match status" value="1"/>
</dbReference>
<evidence type="ECO:0000256" key="8">
    <source>
        <dbReference type="ARBA" id="ARBA00022777"/>
    </source>
</evidence>
<dbReference type="Gene3D" id="2.30.30.40">
    <property type="entry name" value="SH3 Domains"/>
    <property type="match status" value="1"/>
</dbReference>
<dbReference type="SUPFAM" id="SSF50341">
    <property type="entry name" value="CheW-like"/>
    <property type="match status" value="1"/>
</dbReference>
<dbReference type="SMART" id="SM01231">
    <property type="entry name" value="H-kinase_dim"/>
    <property type="match status" value="1"/>
</dbReference>
<comment type="catalytic activity">
    <reaction evidence="1">
        <text>ATP + protein L-histidine = ADP + protein N-phospho-L-histidine.</text>
        <dbReference type="EC" id="2.7.13.3"/>
    </reaction>
</comment>
<feature type="region of interest" description="Disordered" evidence="14">
    <location>
        <begin position="459"/>
        <end position="504"/>
    </location>
</feature>
<dbReference type="CDD" id="cd00088">
    <property type="entry name" value="HPT"/>
    <property type="match status" value="2"/>
</dbReference>
<dbReference type="InterPro" id="IPR036061">
    <property type="entry name" value="CheW-like_dom_sf"/>
</dbReference>
<dbReference type="SUPFAM" id="SSF52172">
    <property type="entry name" value="CheY-like"/>
    <property type="match status" value="1"/>
</dbReference>
<evidence type="ECO:0000256" key="12">
    <source>
        <dbReference type="PROSITE-ProRule" id="PRU00110"/>
    </source>
</evidence>
<evidence type="ECO:0000256" key="6">
    <source>
        <dbReference type="ARBA" id="ARBA00022679"/>
    </source>
</evidence>
<evidence type="ECO:0000256" key="4">
    <source>
        <dbReference type="ARBA" id="ARBA00022500"/>
    </source>
</evidence>
<feature type="domain" description="Histidine kinase" evidence="15">
    <location>
        <begin position="631"/>
        <end position="834"/>
    </location>
</feature>
<keyword evidence="5 13" id="KW-0597">Phosphoprotein</keyword>
<dbReference type="InterPro" id="IPR004105">
    <property type="entry name" value="CheA-like_dim"/>
</dbReference>
<evidence type="ECO:0000256" key="1">
    <source>
        <dbReference type="ARBA" id="ARBA00000085"/>
    </source>
</evidence>
<keyword evidence="6 19" id="KW-0808">Transferase</keyword>
<dbReference type="InterPro" id="IPR002545">
    <property type="entry name" value="CheW-lke_dom"/>
</dbReference>
<dbReference type="InterPro" id="IPR005467">
    <property type="entry name" value="His_kinase_dom"/>
</dbReference>
<keyword evidence="9" id="KW-0067">ATP-binding</keyword>
<dbReference type="SUPFAM" id="SSF47384">
    <property type="entry name" value="Homodimeric domain of signal transducing histidine kinase"/>
    <property type="match status" value="1"/>
</dbReference>
<evidence type="ECO:0000256" key="7">
    <source>
        <dbReference type="ARBA" id="ARBA00022741"/>
    </source>
</evidence>
<dbReference type="PROSITE" id="PS50110">
    <property type="entry name" value="RESPONSE_REGULATORY"/>
    <property type="match status" value="1"/>
</dbReference>
<dbReference type="SUPFAM" id="SSF47226">
    <property type="entry name" value="Histidine-containing phosphotransfer domain, HPT domain"/>
    <property type="match status" value="3"/>
</dbReference>
<evidence type="ECO:0000256" key="3">
    <source>
        <dbReference type="ARBA" id="ARBA00021495"/>
    </source>
</evidence>
<dbReference type="InterPro" id="IPR036097">
    <property type="entry name" value="HisK_dim/P_sf"/>
</dbReference>
<evidence type="ECO:0000256" key="2">
    <source>
        <dbReference type="ARBA" id="ARBA00012438"/>
    </source>
</evidence>
<feature type="modified residue" description="Phosphohistidine" evidence="12">
    <location>
        <position position="378"/>
    </location>
</feature>
<feature type="domain" description="Response regulatory" evidence="16">
    <location>
        <begin position="1002"/>
        <end position="1118"/>
    </location>
</feature>
<dbReference type="Pfam" id="PF02518">
    <property type="entry name" value="HATPase_c"/>
    <property type="match status" value="1"/>
</dbReference>
<dbReference type="Pfam" id="PF00072">
    <property type="entry name" value="Response_reg"/>
    <property type="match status" value="1"/>
</dbReference>
<dbReference type="PROSITE" id="PS50109">
    <property type="entry name" value="HIS_KIN"/>
    <property type="match status" value="1"/>
</dbReference>
<dbReference type="Pfam" id="PF02895">
    <property type="entry name" value="H-kinase_dim"/>
    <property type="match status" value="1"/>
</dbReference>
<sequence length="1126" mass="122543">MSADFDRDQLLDIFVAEAGDDMAQFWKALHPEGKAVPAPADVANLHTVGHKLKGAALLYGFPGLGRLGALLEETLERVGEIAPDTWPLALQVMREIVDSFRTQVAHIGRGGGEDDSVVEGFVRRCAELLPMAAVEAAADSVQAVAGPSDDYLIPVIDDEVLSYFSPEAEDYLNTIQTLLRRLEQDLADVDTIHQLYRVAHTLKGSAYTVGCQVVGDVAYPLETCMTAVREGNAGMAPHWIATIRHAVDVMRALMARDPKQLPKLRQDVPCILTMLRDLQHGQGQSSGHEKAGESQDQLSSPVAPTPAAESPLPVQSAAANHEEELSEAYLVPSLDAEVISYFAPEAQEYLDSLETDLLRVDKDAANPDTIHQLFRTAHTLKGSAYTVGFHSIGDLTHHIEDFMGAVREGRLEFRPGHTDVLLRAIDVIRSLMRRDPSVLSRTRQRFAASLLELTSLGGASPMMDSVPESSQRVAEAMSQAEASEHDGAESVTSGEGKPGEEREVIRVSRDRLERLLNLVGELVIDRGRLEQRLRTLNQLAMQVLANKNRLTDAVRTFEDKHTFSFQPSPAPAEGAMPPEVSGISDFGSLEFDRYDDFNILARRISEVTADISESMAQLSGSIHRAQDDMGSLQQLTLSMRDEIARARMVPIGTPFTRFRRAAREMARATGKEVNLVTSGEHTEIDTGVVERLVDPLVHLVRNAVYHGIEPATVRVAQGKPSAGTIYLHAAHRGNSVLIEVEDDGVGLDLAKIRAKAVKLGLVRQDVAETLPESEVIKFIFLPGFSTADAVGGQAGRGVGMDVVKRVIETMNGHIEVESVYGQGTKFTMHLPLTLLIATALLVRVGGERYAIPLPSVREVTMSASSMVQQMGDRSVLQIGDEAIEIYPLASLIRREAGTIHGVSPVVVVRTSTGVLGCAVDELLGRQEIVIKSLGGLKPYERSVFGGATIDPEGRVILVLDVSRLTTREYHDPLSHTHALGLAGNAEPPSTPDSAQPTATQLPLLLIDDSLSIRKFVGRMLESAGYRVDTATDGEEGCRKAMVQAYQLIITDLEMPKLNGYEVIQALRARPQTHSTPILVMTTRAGEKHRQMAVSVGASGYIAKPVEERALIQEVRKWAGREAGVEK</sequence>
<keyword evidence="10" id="KW-0902">Two-component regulatory system</keyword>
<dbReference type="SMART" id="SM00387">
    <property type="entry name" value="HATPase_c"/>
    <property type="match status" value="1"/>
</dbReference>
<dbReference type="EMBL" id="CAJNBJ010000017">
    <property type="protein sequence ID" value="CAE6767641.1"/>
    <property type="molecule type" value="Genomic_DNA"/>
</dbReference>
<evidence type="ECO:0000259" key="15">
    <source>
        <dbReference type="PROSITE" id="PS50109"/>
    </source>
</evidence>
<evidence type="ECO:0000256" key="14">
    <source>
        <dbReference type="SAM" id="MobiDB-lite"/>
    </source>
</evidence>
<dbReference type="Gene3D" id="1.10.287.560">
    <property type="entry name" value="Histidine kinase CheA-like, homodimeric domain"/>
    <property type="match status" value="1"/>
</dbReference>